<dbReference type="Proteomes" id="UP000332933">
    <property type="component" value="Unassembled WGS sequence"/>
</dbReference>
<name>A0A485KQB4_9STRA</name>
<feature type="region of interest" description="Disordered" evidence="4">
    <location>
        <begin position="1"/>
        <end position="23"/>
    </location>
</feature>
<dbReference type="GO" id="GO:0005634">
    <property type="term" value="C:nucleus"/>
    <property type="evidence" value="ECO:0007669"/>
    <property type="project" value="TreeGrafter"/>
</dbReference>
<reference evidence="5" key="2">
    <citation type="submission" date="2019-06" db="EMBL/GenBank/DDBJ databases">
        <title>Genomics analysis of Aphanomyces spp. identifies a new class of oomycete effector associated with host adaptation.</title>
        <authorList>
            <person name="Gaulin E."/>
        </authorList>
    </citation>
    <scope>NUCLEOTIDE SEQUENCE</scope>
    <source>
        <strain evidence="5">CBS 578.67</strain>
    </source>
</reference>
<gene>
    <name evidence="6" type="primary">Aste57867_10223</name>
    <name evidence="5" type="ORF">As57867_010184</name>
    <name evidence="6" type="ORF">ASTE57867_10223</name>
</gene>
<sequence>MDRPPPKLARCDSPPPHQRDTSLPPDVIQRLALFLPDTDTFFAFLEAVRNPAILGDLFHFLRLAKTVPRVHLYPLLCVQRTDPVALASYKAIAKYVSNVDFRKIYALDVLGEFLGPSIGLIDLPRTSDLDMPIADWYTAVAASSLPIAAITWTRNVTAHRPSGGDCLLAVLPRLTLLRELTLDHATLSSLDPLFEFLGASTHLTRLSLKHLDIESTRAEWGGADDVAGLAVLRRIHATHLAHWLQHAPVTHMRLVGWDCDCDTAFLTPVLAACSTLERVEATDSYRLFFAVSPSTAPLAGDSQPLHMAHLDLSGCNLGWRDVADLIASVADSNVRHLNLARNPFGDKGGSIVAWTIADTRLEWLDLGKTHLTDHAAVDLANAVRASTQRTSTLRTLTLDGNEIQLAGAFALVEMMHLGTLEHLSLRGNVLLSDDVVILTTRMNRMSPRSDGRHHSLSI</sequence>
<evidence type="ECO:0000256" key="3">
    <source>
        <dbReference type="ARBA" id="ARBA00022737"/>
    </source>
</evidence>
<keyword evidence="2" id="KW-0433">Leucine-rich repeat</keyword>
<dbReference type="InterPro" id="IPR032675">
    <property type="entry name" value="LRR_dom_sf"/>
</dbReference>
<evidence type="ECO:0000256" key="4">
    <source>
        <dbReference type="SAM" id="MobiDB-lite"/>
    </source>
</evidence>
<dbReference type="EMBL" id="VJMH01005193">
    <property type="protein sequence ID" value="KAF0699171.1"/>
    <property type="molecule type" value="Genomic_DNA"/>
</dbReference>
<dbReference type="PANTHER" id="PTHR24113">
    <property type="entry name" value="RAN GTPASE-ACTIVATING PROTEIN 1"/>
    <property type="match status" value="1"/>
</dbReference>
<dbReference type="PANTHER" id="PTHR24113:SF12">
    <property type="entry name" value="RAN GTPASE-ACTIVATING PROTEIN 1"/>
    <property type="match status" value="1"/>
</dbReference>
<evidence type="ECO:0000313" key="7">
    <source>
        <dbReference type="Proteomes" id="UP000332933"/>
    </source>
</evidence>
<organism evidence="6 7">
    <name type="scientific">Aphanomyces stellatus</name>
    <dbReference type="NCBI Taxonomy" id="120398"/>
    <lineage>
        <taxon>Eukaryota</taxon>
        <taxon>Sar</taxon>
        <taxon>Stramenopiles</taxon>
        <taxon>Oomycota</taxon>
        <taxon>Saprolegniomycetes</taxon>
        <taxon>Saprolegniales</taxon>
        <taxon>Verrucalvaceae</taxon>
        <taxon>Aphanomyces</taxon>
    </lineage>
</organism>
<reference evidence="6 7" key="1">
    <citation type="submission" date="2019-03" db="EMBL/GenBank/DDBJ databases">
        <authorList>
            <person name="Gaulin E."/>
            <person name="Dumas B."/>
        </authorList>
    </citation>
    <scope>NUCLEOTIDE SEQUENCE [LARGE SCALE GENOMIC DNA]</scope>
    <source>
        <strain evidence="6">CBS 568.67</strain>
    </source>
</reference>
<dbReference type="GO" id="GO:0005096">
    <property type="term" value="F:GTPase activator activity"/>
    <property type="evidence" value="ECO:0007669"/>
    <property type="project" value="UniProtKB-KW"/>
</dbReference>
<evidence type="ECO:0000256" key="2">
    <source>
        <dbReference type="ARBA" id="ARBA00022614"/>
    </source>
</evidence>
<protein>
    <submittedName>
        <fullName evidence="6">Aste57867_10223 protein</fullName>
    </submittedName>
</protein>
<dbReference type="OrthoDB" id="120976at2759"/>
<dbReference type="GO" id="GO:0031267">
    <property type="term" value="F:small GTPase binding"/>
    <property type="evidence" value="ECO:0007669"/>
    <property type="project" value="TreeGrafter"/>
</dbReference>
<keyword evidence="3" id="KW-0677">Repeat</keyword>
<dbReference type="Pfam" id="PF13516">
    <property type="entry name" value="LRR_6"/>
    <property type="match status" value="2"/>
</dbReference>
<dbReference type="Gene3D" id="3.80.10.10">
    <property type="entry name" value="Ribonuclease Inhibitor"/>
    <property type="match status" value="1"/>
</dbReference>
<evidence type="ECO:0000313" key="6">
    <source>
        <dbReference type="EMBL" id="VFT87098.1"/>
    </source>
</evidence>
<evidence type="ECO:0000313" key="5">
    <source>
        <dbReference type="EMBL" id="KAF0699171.1"/>
    </source>
</evidence>
<dbReference type="GO" id="GO:0048471">
    <property type="term" value="C:perinuclear region of cytoplasm"/>
    <property type="evidence" value="ECO:0007669"/>
    <property type="project" value="TreeGrafter"/>
</dbReference>
<dbReference type="InterPro" id="IPR001611">
    <property type="entry name" value="Leu-rich_rpt"/>
</dbReference>
<dbReference type="SMART" id="SM00368">
    <property type="entry name" value="LRR_RI"/>
    <property type="match status" value="3"/>
</dbReference>
<dbReference type="SUPFAM" id="SSF52047">
    <property type="entry name" value="RNI-like"/>
    <property type="match status" value="1"/>
</dbReference>
<evidence type="ECO:0000256" key="1">
    <source>
        <dbReference type="ARBA" id="ARBA00022468"/>
    </source>
</evidence>
<proteinExistence type="predicted"/>
<dbReference type="AlphaFoldDB" id="A0A485KQB4"/>
<keyword evidence="1" id="KW-0343">GTPase activation</keyword>
<dbReference type="GO" id="GO:0006913">
    <property type="term" value="P:nucleocytoplasmic transport"/>
    <property type="evidence" value="ECO:0007669"/>
    <property type="project" value="TreeGrafter"/>
</dbReference>
<dbReference type="InterPro" id="IPR027038">
    <property type="entry name" value="RanGap"/>
</dbReference>
<keyword evidence="7" id="KW-1185">Reference proteome</keyword>
<accession>A0A485KQB4</accession>
<dbReference type="GO" id="GO:0005829">
    <property type="term" value="C:cytosol"/>
    <property type="evidence" value="ECO:0007669"/>
    <property type="project" value="TreeGrafter"/>
</dbReference>
<dbReference type="EMBL" id="CAADRA010005214">
    <property type="protein sequence ID" value="VFT87098.1"/>
    <property type="molecule type" value="Genomic_DNA"/>
</dbReference>